<dbReference type="RefSeq" id="WP_184885784.1">
    <property type="nucleotide sequence ID" value="NZ_BOOV01000019.1"/>
</dbReference>
<protein>
    <submittedName>
        <fullName evidence="2">PPOX class probable FMN-dependent enzyme</fullName>
    </submittedName>
</protein>
<gene>
    <name evidence="2" type="ORF">BJ982_006174</name>
</gene>
<dbReference type="EMBL" id="JACHND010000001">
    <property type="protein sequence ID" value="MBB4704630.1"/>
    <property type="molecule type" value="Genomic_DNA"/>
</dbReference>
<dbReference type="Pfam" id="PF01243">
    <property type="entry name" value="PNPOx_N"/>
    <property type="match status" value="1"/>
</dbReference>
<reference evidence="2 3" key="1">
    <citation type="submission" date="2020-08" db="EMBL/GenBank/DDBJ databases">
        <title>Sequencing the genomes of 1000 actinobacteria strains.</title>
        <authorList>
            <person name="Klenk H.-P."/>
        </authorList>
    </citation>
    <scope>NUCLEOTIDE SEQUENCE [LARGE SCALE GENOMIC DNA]</scope>
    <source>
        <strain evidence="2 3">DSM 45784</strain>
    </source>
</reference>
<evidence type="ECO:0000313" key="3">
    <source>
        <dbReference type="Proteomes" id="UP000542210"/>
    </source>
</evidence>
<dbReference type="AlphaFoldDB" id="A0A7W7DEN2"/>
<dbReference type="SUPFAM" id="SSF50475">
    <property type="entry name" value="FMN-binding split barrel"/>
    <property type="match status" value="1"/>
</dbReference>
<comment type="caution">
    <text evidence="2">The sequence shown here is derived from an EMBL/GenBank/DDBJ whole genome shotgun (WGS) entry which is preliminary data.</text>
</comment>
<evidence type="ECO:0000313" key="2">
    <source>
        <dbReference type="EMBL" id="MBB4704630.1"/>
    </source>
</evidence>
<sequence>MWGVVVAEGSEIVEVTSEAELRALLGAPIPRALAKERVTLHERDREWLAASPFCLVATSGADGTCDVSPKGDPPGFTYVIDDTTIAIPDRPGNRRVDGFLNILANPHVGLLYAVPGRNETLRINGRARLVREAPYFDEMIVKGHRPALALVVDIEQIFFHCGKSFMRSSLWKPGTWNPDALPSHATIVKSVQKTEETLEELEHYYGAQYATRLYRS</sequence>
<dbReference type="InterPro" id="IPR012349">
    <property type="entry name" value="Split_barrel_FMN-bd"/>
</dbReference>
<dbReference type="PANTHER" id="PTHR42815:SF2">
    <property type="entry name" value="FAD-BINDING, PUTATIVE (AFU_ORTHOLOGUE AFUA_6G07600)-RELATED"/>
    <property type="match status" value="1"/>
</dbReference>
<dbReference type="PANTHER" id="PTHR42815">
    <property type="entry name" value="FAD-BINDING, PUTATIVE (AFU_ORTHOLOGUE AFUA_6G07600)-RELATED"/>
    <property type="match status" value="1"/>
</dbReference>
<name>A0A7W7DEN2_9ACTN</name>
<organism evidence="2 3">
    <name type="scientific">Sphaerisporangium siamense</name>
    <dbReference type="NCBI Taxonomy" id="795645"/>
    <lineage>
        <taxon>Bacteria</taxon>
        <taxon>Bacillati</taxon>
        <taxon>Actinomycetota</taxon>
        <taxon>Actinomycetes</taxon>
        <taxon>Streptosporangiales</taxon>
        <taxon>Streptosporangiaceae</taxon>
        <taxon>Sphaerisporangium</taxon>
    </lineage>
</organism>
<keyword evidence="3" id="KW-1185">Reference proteome</keyword>
<feature type="domain" description="Pyridoxamine 5'-phosphate oxidase N-terminal" evidence="1">
    <location>
        <begin position="41"/>
        <end position="161"/>
    </location>
</feature>
<dbReference type="InterPro" id="IPR024029">
    <property type="entry name" value="Pyridox_Oxase_FMN-dep"/>
</dbReference>
<evidence type="ECO:0000259" key="1">
    <source>
        <dbReference type="Pfam" id="PF01243"/>
    </source>
</evidence>
<dbReference type="NCBIfam" id="TIGR04025">
    <property type="entry name" value="PPOX_FMN_DR2398"/>
    <property type="match status" value="1"/>
</dbReference>
<accession>A0A7W7DEN2</accession>
<dbReference type="InterPro" id="IPR011576">
    <property type="entry name" value="Pyridox_Oxase_N"/>
</dbReference>
<proteinExistence type="predicted"/>
<dbReference type="Proteomes" id="UP000542210">
    <property type="component" value="Unassembled WGS sequence"/>
</dbReference>
<dbReference type="Gene3D" id="2.30.110.10">
    <property type="entry name" value="Electron Transport, Fmn-binding Protein, Chain A"/>
    <property type="match status" value="1"/>
</dbReference>